<dbReference type="InParanoid" id="B9TPD1"/>
<organism evidence="1 2">
    <name type="scientific">Ricinus communis</name>
    <name type="common">Castor bean</name>
    <dbReference type="NCBI Taxonomy" id="3988"/>
    <lineage>
        <taxon>Eukaryota</taxon>
        <taxon>Viridiplantae</taxon>
        <taxon>Streptophyta</taxon>
        <taxon>Embryophyta</taxon>
        <taxon>Tracheophyta</taxon>
        <taxon>Spermatophyta</taxon>
        <taxon>Magnoliopsida</taxon>
        <taxon>eudicotyledons</taxon>
        <taxon>Gunneridae</taxon>
        <taxon>Pentapetalae</taxon>
        <taxon>rosids</taxon>
        <taxon>fabids</taxon>
        <taxon>Malpighiales</taxon>
        <taxon>Euphorbiaceae</taxon>
        <taxon>Acalyphoideae</taxon>
        <taxon>Acalypheae</taxon>
        <taxon>Ricinus</taxon>
    </lineage>
</organism>
<accession>B9TPD1</accession>
<name>B9TPD1_RICCO</name>
<dbReference type="Proteomes" id="UP000008311">
    <property type="component" value="Unassembled WGS sequence"/>
</dbReference>
<proteinExistence type="predicted"/>
<dbReference type="STRING" id="3988.B9TPD1"/>
<dbReference type="PANTHER" id="PTHR33361">
    <property type="entry name" value="GLR0591 PROTEIN"/>
    <property type="match status" value="1"/>
</dbReference>
<dbReference type="InterPro" id="IPR010281">
    <property type="entry name" value="DUF885"/>
</dbReference>
<keyword evidence="2" id="KW-1185">Reference proteome</keyword>
<feature type="non-terminal residue" evidence="1">
    <location>
        <position position="251"/>
    </location>
</feature>
<dbReference type="AlphaFoldDB" id="B9TPD1"/>
<protein>
    <submittedName>
        <fullName evidence="1">Uncharacterized protein</fullName>
    </submittedName>
</protein>
<dbReference type="EMBL" id="EQ995384">
    <property type="protein sequence ID" value="EEF22283.1"/>
    <property type="molecule type" value="Genomic_DNA"/>
</dbReference>
<evidence type="ECO:0000313" key="2">
    <source>
        <dbReference type="Proteomes" id="UP000008311"/>
    </source>
</evidence>
<evidence type="ECO:0000313" key="1">
    <source>
        <dbReference type="EMBL" id="EEF22283.1"/>
    </source>
</evidence>
<reference evidence="2" key="1">
    <citation type="journal article" date="2010" name="Nat. Biotechnol.">
        <title>Draft genome sequence of the oilseed species Ricinus communis.</title>
        <authorList>
            <person name="Chan A.P."/>
            <person name="Crabtree J."/>
            <person name="Zhao Q."/>
            <person name="Lorenzi H."/>
            <person name="Orvis J."/>
            <person name="Puiu D."/>
            <person name="Melake-Berhan A."/>
            <person name="Jones K.M."/>
            <person name="Redman J."/>
            <person name="Chen G."/>
            <person name="Cahoon E.B."/>
            <person name="Gedil M."/>
            <person name="Stanke M."/>
            <person name="Haas B.J."/>
            <person name="Wortman J.R."/>
            <person name="Fraser-Liggett C.M."/>
            <person name="Ravel J."/>
            <person name="Rabinowicz P.D."/>
        </authorList>
    </citation>
    <scope>NUCLEOTIDE SEQUENCE [LARGE SCALE GENOMIC DNA]</scope>
    <source>
        <strain evidence="2">cv. Hale</strain>
    </source>
</reference>
<feature type="non-terminal residue" evidence="1">
    <location>
        <position position="1"/>
    </location>
</feature>
<dbReference type="Pfam" id="PF05960">
    <property type="entry name" value="DUF885"/>
    <property type="match status" value="1"/>
</dbReference>
<dbReference type="PANTHER" id="PTHR33361:SF2">
    <property type="entry name" value="DUF885 DOMAIN-CONTAINING PROTEIN"/>
    <property type="match status" value="1"/>
</dbReference>
<sequence length="251" mass="26752">LLDDIADEVLRLSPTSATGLGLDKGARAALKSQLEDLSPAGDKAWAEEVKSIQVRLRGIDRASLSANAQIRYDTIAYAAESGVMGLRFPFGGAAAGFNGGTAPFPVTQQDGTITRLPEFLDSQHQIADAADADAYLARLQGMAKLLDDETARIEEQAGKGIMPPDFICKTALGQLQDFRKTAAADQKLVTSITERTHKLNIAGDWHARALKLVESSVYPALDRQIAAFSKAAAKATNVAGVHRLPDGAAYY</sequence>
<gene>
    <name evidence="1" type="ORF">RCOM_2110840</name>
</gene>